<dbReference type="InterPro" id="IPR010684">
    <property type="entry name" value="RNA_pol_II_trans_fac_SIII_A"/>
</dbReference>
<reference evidence="4" key="1">
    <citation type="submission" date="2021-02" db="EMBL/GenBank/DDBJ databases">
        <authorList>
            <person name="Nowell W R."/>
        </authorList>
    </citation>
    <scope>NUCLEOTIDE SEQUENCE</scope>
    <source>
        <strain evidence="4">Ploen Becks lab</strain>
    </source>
</reference>
<dbReference type="PROSITE" id="PS51319">
    <property type="entry name" value="TFIIS_N"/>
    <property type="match status" value="1"/>
</dbReference>
<dbReference type="Gene3D" id="6.10.250.3180">
    <property type="match status" value="1"/>
</dbReference>
<feature type="domain" description="TFIIS N-terminal" evidence="3">
    <location>
        <begin position="8"/>
        <end position="85"/>
    </location>
</feature>
<dbReference type="Proteomes" id="UP000663879">
    <property type="component" value="Unassembled WGS sequence"/>
</dbReference>
<dbReference type="Gene3D" id="1.20.930.10">
    <property type="entry name" value="Conserved domain common to transcription factors TFIIS, elongin A, CRSP70"/>
    <property type="match status" value="1"/>
</dbReference>
<evidence type="ECO:0000256" key="1">
    <source>
        <dbReference type="PROSITE-ProRule" id="PRU00649"/>
    </source>
</evidence>
<keyword evidence="1" id="KW-0539">Nucleus</keyword>
<sequence length="453" mass="51969">MPDVKLAEKLNLIKVKLEKYSQNKDVIKLKGYLNELNNIENINLELLKETQIVDCLKKLKKKEDPDYSPKADKIIKKWKTIITQTAEKDQPEPSNDKPMRAKEEKKEYNNEKKRPMPEISDLNNKKFKPNDSNPFEIFSKTSETKSSQESSSSIKLPTIPVPVPTTSLEDILSVDSIRSVNSSISKKNYQLIAQNYENSRQEENKCFSTMDDDEALAKILKSKQSKRILYTGRKVNPNGAPLQPSKLFELATRSLTENLDDFHLRISSYNSRNQFPVAYDLVKPILEKATAKQLHNIEYYSPHLQEDTEELWNKLCEQEFKQVKPLDEDETWRELYYRLLDEREEKFRRARDLISRKQAEKPKERQTKEATVKFLSASARNSSHVHTASSASSKLKALNSSSGPVRQIVHDSSTKRVGSASLGPKRPAIPSAPAMSRGMKATMKLIKKNTGRR</sequence>
<feature type="compositionally biased region" description="Low complexity" evidence="2">
    <location>
        <begin position="139"/>
        <end position="153"/>
    </location>
</feature>
<gene>
    <name evidence="4" type="ORF">OXX778_LOCUS7090</name>
</gene>
<dbReference type="EMBL" id="CAJNOC010000883">
    <property type="protein sequence ID" value="CAF0813386.1"/>
    <property type="molecule type" value="Genomic_DNA"/>
</dbReference>
<organism evidence="4 5">
    <name type="scientific">Brachionus calyciflorus</name>
    <dbReference type="NCBI Taxonomy" id="104777"/>
    <lineage>
        <taxon>Eukaryota</taxon>
        <taxon>Metazoa</taxon>
        <taxon>Spiralia</taxon>
        <taxon>Gnathifera</taxon>
        <taxon>Rotifera</taxon>
        <taxon>Eurotatoria</taxon>
        <taxon>Monogononta</taxon>
        <taxon>Pseudotrocha</taxon>
        <taxon>Ploima</taxon>
        <taxon>Brachionidae</taxon>
        <taxon>Brachionus</taxon>
    </lineage>
</organism>
<feature type="region of interest" description="Disordered" evidence="2">
    <location>
        <begin position="383"/>
        <end position="453"/>
    </location>
</feature>
<dbReference type="PANTHER" id="PTHR15141:SF76">
    <property type="entry name" value="TRANSCRIPTION ELONGATION FACTOR B POLYPEPTIDE 3"/>
    <property type="match status" value="1"/>
</dbReference>
<evidence type="ECO:0000313" key="5">
    <source>
        <dbReference type="Proteomes" id="UP000663879"/>
    </source>
</evidence>
<name>A0A813TLD5_9BILA</name>
<feature type="compositionally biased region" description="Low complexity" evidence="2">
    <location>
        <begin position="383"/>
        <end position="402"/>
    </location>
</feature>
<evidence type="ECO:0000313" key="4">
    <source>
        <dbReference type="EMBL" id="CAF0813386.1"/>
    </source>
</evidence>
<protein>
    <recommendedName>
        <fullName evidence="3">TFIIS N-terminal domain-containing protein</fullName>
    </recommendedName>
</protein>
<keyword evidence="5" id="KW-1185">Reference proteome</keyword>
<dbReference type="InterPro" id="IPR035441">
    <property type="entry name" value="TFIIS/LEDGF_dom_sf"/>
</dbReference>
<evidence type="ECO:0000259" key="3">
    <source>
        <dbReference type="PROSITE" id="PS51319"/>
    </source>
</evidence>
<dbReference type="InterPro" id="IPR051870">
    <property type="entry name" value="Elongin-A_domain"/>
</dbReference>
<proteinExistence type="predicted"/>
<comment type="subcellular location">
    <subcellularLocation>
        <location evidence="1">Nucleus</location>
    </subcellularLocation>
</comment>
<dbReference type="Pfam" id="PF08711">
    <property type="entry name" value="Med26"/>
    <property type="match status" value="1"/>
</dbReference>
<dbReference type="GO" id="GO:0006368">
    <property type="term" value="P:transcription elongation by RNA polymerase II"/>
    <property type="evidence" value="ECO:0007669"/>
    <property type="project" value="InterPro"/>
</dbReference>
<feature type="compositionally biased region" description="Basic and acidic residues" evidence="2">
    <location>
        <begin position="86"/>
        <end position="116"/>
    </location>
</feature>
<dbReference type="PANTHER" id="PTHR15141">
    <property type="entry name" value="TRANSCRIPTION ELONGATION FACTOR B POLYPEPTIDE 3"/>
    <property type="match status" value="1"/>
</dbReference>
<dbReference type="SUPFAM" id="SSF47676">
    <property type="entry name" value="Conserved domain common to transcription factors TFIIS, elongin A, CRSP70"/>
    <property type="match status" value="1"/>
</dbReference>
<dbReference type="GO" id="GO:0070449">
    <property type="term" value="C:elongin complex"/>
    <property type="evidence" value="ECO:0007669"/>
    <property type="project" value="InterPro"/>
</dbReference>
<dbReference type="OrthoDB" id="21513at2759"/>
<accession>A0A813TLD5</accession>
<comment type="caution">
    <text evidence="4">The sequence shown here is derived from an EMBL/GenBank/DDBJ whole genome shotgun (WGS) entry which is preliminary data.</text>
</comment>
<dbReference type="Pfam" id="PF06881">
    <property type="entry name" value="Elongin_A"/>
    <property type="match status" value="1"/>
</dbReference>
<dbReference type="AlphaFoldDB" id="A0A813TLD5"/>
<feature type="region of interest" description="Disordered" evidence="2">
    <location>
        <begin position="84"/>
        <end position="158"/>
    </location>
</feature>
<dbReference type="InterPro" id="IPR017923">
    <property type="entry name" value="TFIIS_N"/>
</dbReference>
<evidence type="ECO:0000256" key="2">
    <source>
        <dbReference type="SAM" id="MobiDB-lite"/>
    </source>
</evidence>